<organism evidence="1 2">
    <name type="scientific">Artomyces pyxidatus</name>
    <dbReference type="NCBI Taxonomy" id="48021"/>
    <lineage>
        <taxon>Eukaryota</taxon>
        <taxon>Fungi</taxon>
        <taxon>Dikarya</taxon>
        <taxon>Basidiomycota</taxon>
        <taxon>Agaricomycotina</taxon>
        <taxon>Agaricomycetes</taxon>
        <taxon>Russulales</taxon>
        <taxon>Auriscalpiaceae</taxon>
        <taxon>Artomyces</taxon>
    </lineage>
</organism>
<keyword evidence="2" id="KW-1185">Reference proteome</keyword>
<sequence length="356" mass="39283">MVHHSRISILPDADIQAPMLPPVAPGIAFTNPFQTVQEEEKSPTLKASGKPIQSSRSVDDMLSFDQAQTITAYLNAVKRIGFGTYLPKATSKPTITSTNTVKYPAVKRKPPPPYAPSLADPVVLPPPLYPAAAVSDRERQWRSVLPSSVDSPPCRMPKVVPASHMSYKTAPCRHWTKNNGWCPLGDRCGFIHDDNLKWIPAQATGPGEPTSSSASSNDSEDGEIRYPTRKYKTSHCWATLRLTSHTPHALRGQLAFVELAALLNTRPPGRRDKSKMPRQALASSCKNTTALCIMCHTCACRDPRPSMVWFITLCLSQYLPQALCKATALLSPVRRLSPTRTQAFFQSHPPNRLRIL</sequence>
<comment type="caution">
    <text evidence="1">The sequence shown here is derived from an EMBL/GenBank/DDBJ whole genome shotgun (WGS) entry which is preliminary data.</text>
</comment>
<evidence type="ECO:0000313" key="2">
    <source>
        <dbReference type="Proteomes" id="UP000814140"/>
    </source>
</evidence>
<dbReference type="EMBL" id="MU277233">
    <property type="protein sequence ID" value="KAI0058596.1"/>
    <property type="molecule type" value="Genomic_DNA"/>
</dbReference>
<gene>
    <name evidence="1" type="ORF">BV25DRAFT_1206220</name>
</gene>
<name>A0ACB8SS97_9AGAM</name>
<accession>A0ACB8SS97</accession>
<dbReference type="Proteomes" id="UP000814140">
    <property type="component" value="Unassembled WGS sequence"/>
</dbReference>
<protein>
    <submittedName>
        <fullName evidence="1">Uncharacterized protein</fullName>
    </submittedName>
</protein>
<reference evidence="1" key="2">
    <citation type="journal article" date="2022" name="New Phytol.">
        <title>Evolutionary transition to the ectomycorrhizal habit in the genomes of a hyperdiverse lineage of mushroom-forming fungi.</title>
        <authorList>
            <person name="Looney B."/>
            <person name="Miyauchi S."/>
            <person name="Morin E."/>
            <person name="Drula E."/>
            <person name="Courty P.E."/>
            <person name="Kohler A."/>
            <person name="Kuo A."/>
            <person name="LaButti K."/>
            <person name="Pangilinan J."/>
            <person name="Lipzen A."/>
            <person name="Riley R."/>
            <person name="Andreopoulos W."/>
            <person name="He G."/>
            <person name="Johnson J."/>
            <person name="Nolan M."/>
            <person name="Tritt A."/>
            <person name="Barry K.W."/>
            <person name="Grigoriev I.V."/>
            <person name="Nagy L.G."/>
            <person name="Hibbett D."/>
            <person name="Henrissat B."/>
            <person name="Matheny P.B."/>
            <person name="Labbe J."/>
            <person name="Martin F.M."/>
        </authorList>
    </citation>
    <scope>NUCLEOTIDE SEQUENCE</scope>
    <source>
        <strain evidence="1">HHB10654</strain>
    </source>
</reference>
<reference evidence="1" key="1">
    <citation type="submission" date="2021-03" db="EMBL/GenBank/DDBJ databases">
        <authorList>
            <consortium name="DOE Joint Genome Institute"/>
            <person name="Ahrendt S."/>
            <person name="Looney B.P."/>
            <person name="Miyauchi S."/>
            <person name="Morin E."/>
            <person name="Drula E."/>
            <person name="Courty P.E."/>
            <person name="Chicoki N."/>
            <person name="Fauchery L."/>
            <person name="Kohler A."/>
            <person name="Kuo A."/>
            <person name="Labutti K."/>
            <person name="Pangilinan J."/>
            <person name="Lipzen A."/>
            <person name="Riley R."/>
            <person name="Andreopoulos W."/>
            <person name="He G."/>
            <person name="Johnson J."/>
            <person name="Barry K.W."/>
            <person name="Grigoriev I.V."/>
            <person name="Nagy L."/>
            <person name="Hibbett D."/>
            <person name="Henrissat B."/>
            <person name="Matheny P.B."/>
            <person name="Labbe J."/>
            <person name="Martin F."/>
        </authorList>
    </citation>
    <scope>NUCLEOTIDE SEQUENCE</scope>
    <source>
        <strain evidence="1">HHB10654</strain>
    </source>
</reference>
<evidence type="ECO:0000313" key="1">
    <source>
        <dbReference type="EMBL" id="KAI0058596.1"/>
    </source>
</evidence>
<proteinExistence type="predicted"/>